<dbReference type="Pfam" id="PF17820">
    <property type="entry name" value="PDZ_6"/>
    <property type="match status" value="1"/>
</dbReference>
<feature type="transmembrane region" description="Helical" evidence="1">
    <location>
        <begin position="107"/>
        <end position="130"/>
    </location>
</feature>
<gene>
    <name evidence="3" type="ORF">M670_00317</name>
</gene>
<evidence type="ECO:0000256" key="1">
    <source>
        <dbReference type="SAM" id="Phobius"/>
    </source>
</evidence>
<keyword evidence="3" id="KW-0378">Hydrolase</keyword>
<sequence>MVEAWLLELLFGIGRFFLNPATYILLLVALFLGFRRIKRERKDFNVRIHPFNLEWTELTLSGILAGVCVSAVMIAIGAVLPLGLIVIASSLTILFALTMQPRLLSPAIVLGLSIIISLFLPSLSFNNLLVSNLIKDVTNSPVLVMAILLSVLIFAEGLLILRKGHVHTSPKLLKSKRGKQIGAHEAKKMWMVPVLLLIPGDALTSTFEWWPVIQTPFMTFSLLVVPFGVGFHQEVQASLPKVAIQQTGRRVLLLAVVVAALTVGAYWLPVLAIAAAVVAMVGREYITVRQKMLDDDKVSFFATNEKGMVILDVIPNSPAEKMGLKLGEIIIKVNGNKVRSEKEFYEALQVNRAYCKLEVLDYNGEVRFAQRALYDGEHHELGILFVHDGKQWTNEAV</sequence>
<dbReference type="GO" id="GO:0006508">
    <property type="term" value="P:proteolysis"/>
    <property type="evidence" value="ECO:0007669"/>
    <property type="project" value="UniProtKB-KW"/>
</dbReference>
<dbReference type="InterPro" id="IPR036034">
    <property type="entry name" value="PDZ_sf"/>
</dbReference>
<comment type="caution">
    <text evidence="3">The sequence shown here is derived from an EMBL/GenBank/DDBJ whole genome shotgun (WGS) entry which is preliminary data.</text>
</comment>
<feature type="transmembrane region" description="Helical" evidence="1">
    <location>
        <begin position="142"/>
        <end position="161"/>
    </location>
</feature>
<feature type="transmembrane region" description="Helical" evidence="1">
    <location>
        <begin position="82"/>
        <end position="100"/>
    </location>
</feature>
<name>A0A072NS43_SCHAZ</name>
<dbReference type="RefSeq" id="WP_035192674.1">
    <property type="nucleotide sequence ID" value="NZ_JJRY01000001.1"/>
</dbReference>
<keyword evidence="1" id="KW-0472">Membrane</keyword>
<dbReference type="EMBL" id="JJRY01000001">
    <property type="protein sequence ID" value="KEF40291.1"/>
    <property type="molecule type" value="Genomic_DNA"/>
</dbReference>
<dbReference type="GO" id="GO:0008233">
    <property type="term" value="F:peptidase activity"/>
    <property type="evidence" value="ECO:0007669"/>
    <property type="project" value="UniProtKB-KW"/>
</dbReference>
<proteinExistence type="predicted"/>
<evidence type="ECO:0000259" key="2">
    <source>
        <dbReference type="PROSITE" id="PS50106"/>
    </source>
</evidence>
<protein>
    <submittedName>
        <fullName evidence="3">Trypsin-like serine protease with C-terminal PDZ domain</fullName>
    </submittedName>
</protein>
<feature type="transmembrane region" description="Helical" evidence="1">
    <location>
        <begin position="12"/>
        <end position="34"/>
    </location>
</feature>
<dbReference type="InterPro" id="IPR001478">
    <property type="entry name" value="PDZ"/>
</dbReference>
<keyword evidence="3" id="KW-0645">Protease</keyword>
<dbReference type="PROSITE" id="PS50106">
    <property type="entry name" value="PDZ"/>
    <property type="match status" value="1"/>
</dbReference>
<dbReference type="SUPFAM" id="SSF50156">
    <property type="entry name" value="PDZ domain-like"/>
    <property type="match status" value="1"/>
</dbReference>
<reference evidence="3 4" key="1">
    <citation type="submission" date="2014-04" db="EMBL/GenBank/DDBJ databases">
        <title>Draft genome sequence of Bacillus azotoformans MEV2011, a (co-) denitrifying strain unable to grow in the presence of oxygen.</title>
        <authorList>
            <person name="Nielsen M."/>
            <person name="Schreiber L."/>
            <person name="Finster K."/>
            <person name="Schramm A."/>
        </authorList>
    </citation>
    <scope>NUCLEOTIDE SEQUENCE [LARGE SCALE GENOMIC DNA]</scope>
    <source>
        <strain evidence="3 4">MEV2011</strain>
    </source>
</reference>
<dbReference type="OrthoDB" id="198399at2"/>
<dbReference type="InterPro" id="IPR041489">
    <property type="entry name" value="PDZ_6"/>
</dbReference>
<dbReference type="Gene3D" id="2.30.42.10">
    <property type="match status" value="1"/>
</dbReference>
<accession>A0A072NS43</accession>
<dbReference type="Proteomes" id="UP000027936">
    <property type="component" value="Unassembled WGS sequence"/>
</dbReference>
<feature type="transmembrane region" description="Helical" evidence="1">
    <location>
        <begin position="251"/>
        <end position="281"/>
    </location>
</feature>
<evidence type="ECO:0000313" key="3">
    <source>
        <dbReference type="EMBL" id="KEF40291.1"/>
    </source>
</evidence>
<dbReference type="PATRIC" id="fig|1348973.3.peg.303"/>
<organism evidence="3 4">
    <name type="scientific">Schinkia azotoformans MEV2011</name>
    <dbReference type="NCBI Taxonomy" id="1348973"/>
    <lineage>
        <taxon>Bacteria</taxon>
        <taxon>Bacillati</taxon>
        <taxon>Bacillota</taxon>
        <taxon>Bacilli</taxon>
        <taxon>Bacillales</taxon>
        <taxon>Bacillaceae</taxon>
        <taxon>Calidifontibacillus/Schinkia group</taxon>
        <taxon>Schinkia</taxon>
    </lineage>
</organism>
<keyword evidence="1" id="KW-1133">Transmembrane helix</keyword>
<feature type="domain" description="PDZ" evidence="2">
    <location>
        <begin position="285"/>
        <end position="340"/>
    </location>
</feature>
<dbReference type="SMART" id="SM00228">
    <property type="entry name" value="PDZ"/>
    <property type="match status" value="1"/>
</dbReference>
<feature type="transmembrane region" description="Helical" evidence="1">
    <location>
        <begin position="213"/>
        <end position="231"/>
    </location>
</feature>
<dbReference type="AlphaFoldDB" id="A0A072NS43"/>
<evidence type="ECO:0000313" key="4">
    <source>
        <dbReference type="Proteomes" id="UP000027936"/>
    </source>
</evidence>
<keyword evidence="1" id="KW-0812">Transmembrane</keyword>